<evidence type="ECO:0000313" key="2">
    <source>
        <dbReference type="Proteomes" id="UP000544095"/>
    </source>
</evidence>
<keyword evidence="2" id="KW-1185">Reference proteome</keyword>
<evidence type="ECO:0000313" key="1">
    <source>
        <dbReference type="EMBL" id="KAF5595547.1"/>
    </source>
</evidence>
<name>A0A8H5UQR1_9HYPO</name>
<dbReference type="EMBL" id="JAAOAR010000208">
    <property type="protein sequence ID" value="KAF5595547.1"/>
    <property type="molecule type" value="Genomic_DNA"/>
</dbReference>
<dbReference type="CDD" id="cd10170">
    <property type="entry name" value="ASKHA_NBD_HSP70"/>
    <property type="match status" value="1"/>
</dbReference>
<dbReference type="PANTHER" id="PTHR14187">
    <property type="entry name" value="ALPHA KINASE/ELONGATION FACTOR 2 KINASE"/>
    <property type="match status" value="1"/>
</dbReference>
<dbReference type="InterPro" id="IPR043129">
    <property type="entry name" value="ATPase_NBD"/>
</dbReference>
<dbReference type="PANTHER" id="PTHR14187:SF5">
    <property type="entry name" value="HEAT SHOCK 70 KDA PROTEIN 12A"/>
    <property type="match status" value="1"/>
</dbReference>
<accession>A0A8H5UQR1</accession>
<gene>
    <name evidence="1" type="ORF">FPANT_4615</name>
</gene>
<sequence length="545" mass="59869">MASSSMTPQEQRTDRRTVLAGIDFGTTFSAICYAFPEADGQFHSGRCQTYQSSLYGSKGVKIPTRYPKGIYNGPGYDEGWLEWFKLSIPHNDDLPKDVRVSDKLDRLTKEREAMNISAVEACSKYLGDLWKQCHEKLDKDANFEITVTVPAIWPEDARERLLRALRSRSANILGTNVRLAQNFVTESEAAAIALLSASANPGSLEGLNFKANDTVIICDCGGGTTAGAALLDDGFIKLLRAKTQAERPKNVLKDLTDKDYNKFADRVWHNEMKIEHSVDKECQTFDLPHKFIGKLVGQSTMEFTGAEIHGVFDPVVNKIANLIESEMAIVREETGGQATHVVIAGGFGRNSYLHRKIEDKVRSVSPSTHTNQYKDDTGWTSVARGAVLHAIQRKSQSAPSIEARASGESYGVGIGNGGTIHWLVRWVGISFMRALVEPLADYLLPGSQCVILQTAAVFWIGIGSRGQVRKQRLYAPCTIGTPWVWSGSRIAHAEEEGITVPSFLDIRAFIKPAEDPTAQVILSLRKHVSKDACAVQPGLGEQGNS</sequence>
<organism evidence="1 2">
    <name type="scientific">Fusarium pseudoanthophilum</name>
    <dbReference type="NCBI Taxonomy" id="48495"/>
    <lineage>
        <taxon>Eukaryota</taxon>
        <taxon>Fungi</taxon>
        <taxon>Dikarya</taxon>
        <taxon>Ascomycota</taxon>
        <taxon>Pezizomycotina</taxon>
        <taxon>Sordariomycetes</taxon>
        <taxon>Hypocreomycetidae</taxon>
        <taxon>Hypocreales</taxon>
        <taxon>Nectriaceae</taxon>
        <taxon>Fusarium</taxon>
        <taxon>Fusarium fujikuroi species complex</taxon>
    </lineage>
</organism>
<dbReference type="Proteomes" id="UP000544095">
    <property type="component" value="Unassembled WGS sequence"/>
</dbReference>
<comment type="caution">
    <text evidence="1">The sequence shown here is derived from an EMBL/GenBank/DDBJ whole genome shotgun (WGS) entry which is preliminary data.</text>
</comment>
<proteinExistence type="predicted"/>
<protein>
    <recommendedName>
        <fullName evidence="3">Actin-like ATPase domain-containing protein</fullName>
    </recommendedName>
</protein>
<evidence type="ECO:0008006" key="3">
    <source>
        <dbReference type="Google" id="ProtNLM"/>
    </source>
</evidence>
<reference evidence="1 2" key="1">
    <citation type="submission" date="2020-05" db="EMBL/GenBank/DDBJ databases">
        <title>Identification and distribution of gene clusters putatively required for synthesis of sphingolipid metabolism inhibitors in phylogenetically diverse species of the filamentous fungus Fusarium.</title>
        <authorList>
            <person name="Kim H.-S."/>
            <person name="Busman M."/>
            <person name="Brown D.W."/>
            <person name="Divon H."/>
            <person name="Uhlig S."/>
            <person name="Proctor R.H."/>
        </authorList>
    </citation>
    <scope>NUCLEOTIDE SEQUENCE [LARGE SCALE GENOMIC DNA]</scope>
    <source>
        <strain evidence="1 2">NRRL 25211</strain>
    </source>
</reference>
<dbReference type="Gene3D" id="3.30.420.40">
    <property type="match status" value="1"/>
</dbReference>
<dbReference type="SUPFAM" id="SSF53067">
    <property type="entry name" value="Actin-like ATPase domain"/>
    <property type="match status" value="1"/>
</dbReference>
<dbReference type="AlphaFoldDB" id="A0A8H5UQR1"/>